<feature type="transmembrane region" description="Helical" evidence="6">
    <location>
        <begin position="115"/>
        <end position="136"/>
    </location>
</feature>
<evidence type="ECO:0000256" key="6">
    <source>
        <dbReference type="SAM" id="Phobius"/>
    </source>
</evidence>
<evidence type="ECO:0000313" key="7">
    <source>
        <dbReference type="EMBL" id="JAC23239.1"/>
    </source>
</evidence>
<keyword evidence="3 6" id="KW-0812">Transmembrane</keyword>
<feature type="transmembrane region" description="Helical" evidence="6">
    <location>
        <begin position="142"/>
        <end position="162"/>
    </location>
</feature>
<organism evidence="7">
    <name type="scientific">Amblyomma cajennense</name>
    <name type="common">Cayenne tick</name>
    <name type="synonym">Acarus cajennensis</name>
    <dbReference type="NCBI Taxonomy" id="34607"/>
    <lineage>
        <taxon>Eukaryota</taxon>
        <taxon>Metazoa</taxon>
        <taxon>Ecdysozoa</taxon>
        <taxon>Arthropoda</taxon>
        <taxon>Chelicerata</taxon>
        <taxon>Arachnida</taxon>
        <taxon>Acari</taxon>
        <taxon>Parasitiformes</taxon>
        <taxon>Ixodida</taxon>
        <taxon>Ixodoidea</taxon>
        <taxon>Ixodidae</taxon>
        <taxon>Amblyomminae</taxon>
        <taxon>Amblyomma</taxon>
    </lineage>
</organism>
<evidence type="ECO:0000256" key="2">
    <source>
        <dbReference type="ARBA" id="ARBA00006208"/>
    </source>
</evidence>
<comment type="subcellular location">
    <subcellularLocation>
        <location evidence="1">Membrane</location>
        <topology evidence="1">Multi-pass membrane protein</topology>
    </subcellularLocation>
</comment>
<dbReference type="GO" id="GO:0016020">
    <property type="term" value="C:membrane"/>
    <property type="evidence" value="ECO:0007669"/>
    <property type="project" value="UniProtKB-SubCell"/>
</dbReference>
<accession>A0A023FPK5</accession>
<evidence type="ECO:0000256" key="4">
    <source>
        <dbReference type="ARBA" id="ARBA00022989"/>
    </source>
</evidence>
<comment type="similarity">
    <text evidence="2">Belongs to the TMEM256 family.</text>
</comment>
<protein>
    <submittedName>
        <fullName evidence="7">Putative conserved plasma membrane protein</fullName>
    </submittedName>
</protein>
<name>A0A023FPK5_AMBCJ</name>
<feature type="transmembrane region" description="Helical" evidence="6">
    <location>
        <begin position="58"/>
        <end position="78"/>
    </location>
</feature>
<dbReference type="InterPro" id="IPR006696">
    <property type="entry name" value="DUF423"/>
</dbReference>
<evidence type="ECO:0000256" key="3">
    <source>
        <dbReference type="ARBA" id="ARBA00022692"/>
    </source>
</evidence>
<reference evidence="7" key="1">
    <citation type="submission" date="2014-03" db="EMBL/GenBank/DDBJ databases">
        <title>The sialotranscriptome of Amblyomma triste, Amblyomma parvum and Amblyomma cajennense ticks, uncovered by 454-based RNA-seq.</title>
        <authorList>
            <person name="Garcia G.R."/>
            <person name="Gardinassi L.G."/>
            <person name="Ribeiro J.M."/>
            <person name="Anatriello E."/>
            <person name="Ferreira B.R."/>
            <person name="Moreira H.N."/>
            <person name="Mafra C."/>
            <person name="Olegario M.M."/>
            <person name="Szabo P.J."/>
            <person name="Miranda-Santos I.K."/>
            <person name="Maruyama S.R."/>
        </authorList>
    </citation>
    <scope>NUCLEOTIDE SEQUENCE</scope>
    <source>
        <strain evidence="7">Uberlandia</strain>
        <tissue evidence="7">Salivary glands</tissue>
    </source>
</reference>
<dbReference type="EMBL" id="GBBK01001243">
    <property type="protein sequence ID" value="JAC23239.1"/>
    <property type="molecule type" value="mRNA"/>
</dbReference>
<evidence type="ECO:0000256" key="5">
    <source>
        <dbReference type="ARBA" id="ARBA00023136"/>
    </source>
</evidence>
<keyword evidence="4 6" id="KW-1133">Transmembrane helix</keyword>
<dbReference type="AlphaFoldDB" id="A0A023FPK5"/>
<proteinExistence type="evidence at transcript level"/>
<sequence>MKFISYVSDAVTDNFITRYVRGYAHGPSPGPASPSHELSKPPVWACQLVKSGGPFVRLAGLSGALAVALGAYGAHVLFKRDDVPEELKEAYDRANHYHFLHTLALLGVPLTRRPALVGSLLLVGMGLFCGSCYVYALTGNPSVKGGAPFGGTVLILAWLCIFL</sequence>
<dbReference type="PANTHER" id="PTHR43461">
    <property type="entry name" value="TRANSMEMBRANE PROTEIN 256"/>
    <property type="match status" value="1"/>
</dbReference>
<evidence type="ECO:0000256" key="1">
    <source>
        <dbReference type="ARBA" id="ARBA00004141"/>
    </source>
</evidence>
<dbReference type="Pfam" id="PF04241">
    <property type="entry name" value="DUF423"/>
    <property type="match status" value="1"/>
</dbReference>
<keyword evidence="5 6" id="KW-0472">Membrane</keyword>
<dbReference type="PANTHER" id="PTHR43461:SF1">
    <property type="entry name" value="TRANSMEMBRANE PROTEIN 256"/>
    <property type="match status" value="1"/>
</dbReference>